<organism evidence="2 3">
    <name type="scientific">Cardidatus Bartonella washoeensis 085-0475</name>
    <dbReference type="NCBI Taxonomy" id="1094564"/>
    <lineage>
        <taxon>Bacteria</taxon>
        <taxon>Pseudomonadati</taxon>
        <taxon>Pseudomonadota</taxon>
        <taxon>Alphaproteobacteria</taxon>
        <taxon>Hyphomicrobiales</taxon>
        <taxon>Bartonellaceae</taxon>
        <taxon>Bartonella</taxon>
    </lineage>
</organism>
<protein>
    <submittedName>
        <fullName evidence="2">Uncharacterized protein</fullName>
    </submittedName>
</protein>
<keyword evidence="1" id="KW-0812">Transmembrane</keyword>
<evidence type="ECO:0000256" key="1">
    <source>
        <dbReference type="SAM" id="Phobius"/>
    </source>
</evidence>
<comment type="caution">
    <text evidence="2">The sequence shown here is derived from an EMBL/GenBank/DDBJ whole genome shotgun (WGS) entry which is preliminary data.</text>
</comment>
<proteinExistence type="predicted"/>
<reference evidence="2 3" key="1">
    <citation type="submission" date="2012-03" db="EMBL/GenBank/DDBJ databases">
        <title>The Genome Sequence of Bartonella washoensis 085-0475.</title>
        <authorList>
            <consortium name="The Broad Institute Genome Sequencing Platform"/>
            <consortium name="The Broad Institute Genome Sequencing Center for Infectious Disease"/>
            <person name="Feldgarden M."/>
            <person name="Kirby J."/>
            <person name="Kosoy M."/>
            <person name="Birtles R."/>
            <person name="Probert W.S."/>
            <person name="Chiaraviglio L."/>
            <person name="Young S.K."/>
            <person name="Zeng Q."/>
            <person name="Gargeya S."/>
            <person name="Fitzgerald M."/>
            <person name="Haas B."/>
            <person name="Abouelleil A."/>
            <person name="Alvarado L."/>
            <person name="Arachchi H.M."/>
            <person name="Berlin A."/>
            <person name="Chapman S.B."/>
            <person name="Gearin G."/>
            <person name="Goldberg J."/>
            <person name="Griggs A."/>
            <person name="Gujja S."/>
            <person name="Hansen M."/>
            <person name="Heiman D."/>
            <person name="Howarth C."/>
            <person name="Larimer J."/>
            <person name="Lui A."/>
            <person name="MacDonald P.J.P."/>
            <person name="McCowen C."/>
            <person name="Montmayeur A."/>
            <person name="Murphy C."/>
            <person name="Neiman D."/>
            <person name="Pearson M."/>
            <person name="Priest M."/>
            <person name="Roberts A."/>
            <person name="Saif S."/>
            <person name="Shea T."/>
            <person name="Sisk P."/>
            <person name="Stolte C."/>
            <person name="Sykes S."/>
            <person name="Wortman J."/>
            <person name="Nusbaum C."/>
            <person name="Birren B."/>
        </authorList>
    </citation>
    <scope>NUCLEOTIDE SEQUENCE [LARGE SCALE GENOMIC DNA]</scope>
    <source>
        <strain evidence="2 3">085-0475</strain>
    </source>
</reference>
<keyword evidence="1" id="KW-0472">Membrane</keyword>
<sequence length="53" mass="6420">MLRKQLSWFIRFDPSDFYSHNFLRFHGVVFFLIYVSITKICQLMVSAVMFIIL</sequence>
<dbReference type="STRING" id="1094564.MCW_00072"/>
<accession>J0QUN9</accession>
<dbReference type="PATRIC" id="fig|1094564.3.peg.103"/>
<dbReference type="Proteomes" id="UP000002646">
    <property type="component" value="Unassembled WGS sequence"/>
</dbReference>
<evidence type="ECO:0000313" key="3">
    <source>
        <dbReference type="Proteomes" id="UP000002646"/>
    </source>
</evidence>
<evidence type="ECO:0000313" key="2">
    <source>
        <dbReference type="EMBL" id="EJF86849.1"/>
    </source>
</evidence>
<name>J0QUN9_9HYPH</name>
<dbReference type="AlphaFoldDB" id="J0QUN9"/>
<keyword evidence="1" id="KW-1133">Transmembrane helix</keyword>
<gene>
    <name evidence="2" type="ORF">MCW_00072</name>
</gene>
<dbReference type="EMBL" id="AILX01000002">
    <property type="protein sequence ID" value="EJF86849.1"/>
    <property type="molecule type" value="Genomic_DNA"/>
</dbReference>
<dbReference type="HOGENOM" id="CLU_3196571_0_0_5"/>
<feature type="transmembrane region" description="Helical" evidence="1">
    <location>
        <begin position="28"/>
        <end position="52"/>
    </location>
</feature>